<dbReference type="OrthoDB" id="65596at2759"/>
<keyword evidence="9 11" id="KW-0788">Thiol protease</keyword>
<keyword evidence="17" id="KW-1185">Reference proteome</keyword>
<dbReference type="Pfam" id="PF21403">
    <property type="entry name" value="OTU1_UBXL"/>
    <property type="match status" value="1"/>
</dbReference>
<comment type="function">
    <text evidence="11">Hydrolase that can remove conjugated ubiquitin from proteins and may therefore play an important regulatory role at the level of protein turnover by preventing degradation.</text>
</comment>
<feature type="compositionally biased region" description="Pro residues" evidence="12">
    <location>
        <begin position="80"/>
        <end position="93"/>
    </location>
</feature>
<dbReference type="EC" id="3.4.19.12" evidence="11"/>
<evidence type="ECO:0000256" key="2">
    <source>
        <dbReference type="ARBA" id="ARBA00004496"/>
    </source>
</evidence>
<evidence type="ECO:0000256" key="8">
    <source>
        <dbReference type="ARBA" id="ARBA00022801"/>
    </source>
</evidence>
<gene>
    <name evidence="16" type="primary">OTU1</name>
    <name evidence="16" type="ORF">EHS25_010095</name>
</gene>
<dbReference type="FunFam" id="3.90.70.80:FF:000016">
    <property type="entry name" value="Putative ubiquitin thioesterase otu1"/>
    <property type="match status" value="1"/>
</dbReference>
<evidence type="ECO:0000256" key="9">
    <source>
        <dbReference type="ARBA" id="ARBA00022807"/>
    </source>
</evidence>
<name>A0A427YIL9_9TREE</name>
<dbReference type="GO" id="GO:0005829">
    <property type="term" value="C:cytosol"/>
    <property type="evidence" value="ECO:0007669"/>
    <property type="project" value="TreeGrafter"/>
</dbReference>
<sequence length="327" mass="35524">MVAIRLRHPRGVTTLDVDPDSQTVDDLQVLIFSATEIPPSEQDIKFGYPPKPLPATSGLLSSIPITRGEQVIVTSAPYAAAPPPRPEPTPPPSIKSLNQTLSAPTPPSAANEVGEESVALPGDAGHLQLRVVPDDNSCLFSALGVVFEGGIESAQKLRRVVADEIRADPSTFSDAILGQPREQYIRKMLEKDAWGGAIELSIFSKQRVDYKTEISSFDVATGRCDRFGEGEYDSRCILVYSGIHYDAVTLSPLPTSPPAFHTTVFPVYDTSLLDAAERLVSQLRAKHYYTDTANFDLRCAICRVGLKGEKAAQEHAKQTGHASFSEY</sequence>
<evidence type="ECO:0000256" key="6">
    <source>
        <dbReference type="ARBA" id="ARBA00022771"/>
    </source>
</evidence>
<dbReference type="CDD" id="cd22745">
    <property type="entry name" value="OTU_OTU1"/>
    <property type="match status" value="1"/>
</dbReference>
<feature type="domain" description="OTU" evidence="13">
    <location>
        <begin position="137"/>
        <end position="205"/>
    </location>
</feature>
<dbReference type="AlphaFoldDB" id="A0A427YIL9"/>
<keyword evidence="5" id="KW-0479">Metal-binding</keyword>
<keyword evidence="10" id="KW-0862">Zinc</keyword>
<dbReference type="Pfam" id="PF24560">
    <property type="entry name" value="zf-C2H2_OTU1_C"/>
    <property type="match status" value="1"/>
</dbReference>
<evidence type="ECO:0000313" key="17">
    <source>
        <dbReference type="Proteomes" id="UP000279259"/>
    </source>
</evidence>
<dbReference type="PANTHER" id="PTHR13312:SF0">
    <property type="entry name" value="UBIQUITIN THIOESTERASE OTU1"/>
    <property type="match status" value="1"/>
</dbReference>
<dbReference type="CDD" id="cd17059">
    <property type="entry name" value="Ubl_OTU1"/>
    <property type="match status" value="1"/>
</dbReference>
<dbReference type="SUPFAM" id="SSF54001">
    <property type="entry name" value="Cysteine proteinases"/>
    <property type="match status" value="1"/>
</dbReference>
<dbReference type="GO" id="GO:0004843">
    <property type="term" value="F:cysteine-type deubiquitinase activity"/>
    <property type="evidence" value="ECO:0007669"/>
    <property type="project" value="UniProtKB-UniRule"/>
</dbReference>
<dbReference type="Pfam" id="PF02338">
    <property type="entry name" value="OTU"/>
    <property type="match status" value="1"/>
</dbReference>
<dbReference type="InterPro" id="IPR003323">
    <property type="entry name" value="OTU_dom"/>
</dbReference>
<reference evidence="16 17" key="1">
    <citation type="submission" date="2018-11" db="EMBL/GenBank/DDBJ databases">
        <title>Genome sequence of Saitozyma podzolica DSM 27192.</title>
        <authorList>
            <person name="Aliyu H."/>
            <person name="Gorte O."/>
            <person name="Ochsenreither K."/>
        </authorList>
    </citation>
    <scope>NUCLEOTIDE SEQUENCE [LARGE SCALE GENOMIC DNA]</scope>
    <source>
        <strain evidence="16 17">DSM 27192</strain>
    </source>
</reference>
<dbReference type="STRING" id="1890683.A0A427YIL9"/>
<organism evidence="16 17">
    <name type="scientific">Saitozyma podzolica</name>
    <dbReference type="NCBI Taxonomy" id="1890683"/>
    <lineage>
        <taxon>Eukaryota</taxon>
        <taxon>Fungi</taxon>
        <taxon>Dikarya</taxon>
        <taxon>Basidiomycota</taxon>
        <taxon>Agaricomycotina</taxon>
        <taxon>Tremellomycetes</taxon>
        <taxon>Tremellales</taxon>
        <taxon>Trimorphomycetaceae</taxon>
        <taxon>Saitozyma</taxon>
    </lineage>
</organism>
<evidence type="ECO:0000259" key="13">
    <source>
        <dbReference type="Pfam" id="PF02338"/>
    </source>
</evidence>
<accession>A0A427YIL9</accession>
<dbReference type="SUPFAM" id="SSF54236">
    <property type="entry name" value="Ubiquitin-like"/>
    <property type="match status" value="1"/>
</dbReference>
<dbReference type="InterPro" id="IPR048857">
    <property type="entry name" value="OTU1_Ubl"/>
</dbReference>
<dbReference type="GO" id="GO:0008270">
    <property type="term" value="F:zinc ion binding"/>
    <property type="evidence" value="ECO:0007669"/>
    <property type="project" value="UniProtKB-KW"/>
</dbReference>
<dbReference type="GO" id="GO:0036503">
    <property type="term" value="P:ERAD pathway"/>
    <property type="evidence" value="ECO:0007669"/>
    <property type="project" value="TreeGrafter"/>
</dbReference>
<keyword evidence="6" id="KW-0863">Zinc-finger</keyword>
<evidence type="ECO:0000256" key="10">
    <source>
        <dbReference type="ARBA" id="ARBA00022833"/>
    </source>
</evidence>
<evidence type="ECO:0000256" key="12">
    <source>
        <dbReference type="SAM" id="MobiDB-lite"/>
    </source>
</evidence>
<dbReference type="GO" id="GO:0005634">
    <property type="term" value="C:nucleus"/>
    <property type="evidence" value="ECO:0007669"/>
    <property type="project" value="TreeGrafter"/>
</dbReference>
<evidence type="ECO:0000256" key="3">
    <source>
        <dbReference type="ARBA" id="ARBA00022490"/>
    </source>
</evidence>
<evidence type="ECO:0000313" key="16">
    <source>
        <dbReference type="EMBL" id="RSH90919.1"/>
    </source>
</evidence>
<proteinExistence type="predicted"/>
<protein>
    <recommendedName>
        <fullName evidence="11">Ubiquitin thioesterase OTU</fullName>
        <ecNumber evidence="11">3.4.19.12</ecNumber>
    </recommendedName>
</protein>
<dbReference type="InterPro" id="IPR057766">
    <property type="entry name" value="Znf-C2H2_OTU1-like_C"/>
</dbReference>
<keyword evidence="8 11" id="KW-0378">Hydrolase</keyword>
<feature type="domain" description="OTU1 Ubl" evidence="14">
    <location>
        <begin position="4"/>
        <end position="53"/>
    </location>
</feature>
<feature type="region of interest" description="Disordered" evidence="12">
    <location>
        <begin position="78"/>
        <end position="115"/>
    </location>
</feature>
<evidence type="ECO:0000256" key="11">
    <source>
        <dbReference type="RuleBase" id="RU367104"/>
    </source>
</evidence>
<evidence type="ECO:0000256" key="1">
    <source>
        <dbReference type="ARBA" id="ARBA00000707"/>
    </source>
</evidence>
<dbReference type="InterPro" id="IPR029071">
    <property type="entry name" value="Ubiquitin-like_domsf"/>
</dbReference>
<keyword evidence="3 11" id="KW-0963">Cytoplasm</keyword>
<keyword evidence="7 11" id="KW-0833">Ubl conjugation pathway</keyword>
<dbReference type="Gene3D" id="3.90.70.80">
    <property type="match status" value="1"/>
</dbReference>
<evidence type="ECO:0000256" key="7">
    <source>
        <dbReference type="ARBA" id="ARBA00022786"/>
    </source>
</evidence>
<keyword evidence="4 16" id="KW-0645">Protease</keyword>
<feature type="domain" description="OTU1-like C-terminal C2H2-type zinc finger" evidence="15">
    <location>
        <begin position="293"/>
        <end position="327"/>
    </location>
</feature>
<comment type="catalytic activity">
    <reaction evidence="1 11">
        <text>Thiol-dependent hydrolysis of ester, thioester, amide, peptide and isopeptide bonds formed by the C-terminal Gly of ubiquitin (a 76-residue protein attached to proteins as an intracellular targeting signal).</text>
        <dbReference type="EC" id="3.4.19.12"/>
    </reaction>
</comment>
<evidence type="ECO:0000256" key="5">
    <source>
        <dbReference type="ARBA" id="ARBA00022723"/>
    </source>
</evidence>
<evidence type="ECO:0000256" key="4">
    <source>
        <dbReference type="ARBA" id="ARBA00022670"/>
    </source>
</evidence>
<dbReference type="EMBL" id="RSCD01000009">
    <property type="protein sequence ID" value="RSH90919.1"/>
    <property type="molecule type" value="Genomic_DNA"/>
</dbReference>
<dbReference type="GO" id="GO:0030968">
    <property type="term" value="P:endoplasmic reticulum unfolded protein response"/>
    <property type="evidence" value="ECO:0007669"/>
    <property type="project" value="TreeGrafter"/>
</dbReference>
<dbReference type="GO" id="GO:0016579">
    <property type="term" value="P:protein deubiquitination"/>
    <property type="evidence" value="ECO:0007669"/>
    <property type="project" value="TreeGrafter"/>
</dbReference>
<comment type="caution">
    <text evidence="16">The sequence shown here is derived from an EMBL/GenBank/DDBJ whole genome shotgun (WGS) entry which is preliminary data.</text>
</comment>
<dbReference type="PANTHER" id="PTHR13312">
    <property type="entry name" value="HIV-INDUCED PROTEIN-7-LIKE PROTEASE"/>
    <property type="match status" value="1"/>
</dbReference>
<evidence type="ECO:0000259" key="14">
    <source>
        <dbReference type="Pfam" id="PF21403"/>
    </source>
</evidence>
<dbReference type="InterPro" id="IPR038765">
    <property type="entry name" value="Papain-like_cys_pep_sf"/>
</dbReference>
<dbReference type="Proteomes" id="UP000279259">
    <property type="component" value="Unassembled WGS sequence"/>
</dbReference>
<dbReference type="Gene3D" id="3.10.20.90">
    <property type="entry name" value="Phosphatidylinositol 3-kinase Catalytic Subunit, Chain A, domain 1"/>
    <property type="match status" value="1"/>
</dbReference>
<evidence type="ECO:0000259" key="15">
    <source>
        <dbReference type="Pfam" id="PF24560"/>
    </source>
</evidence>
<comment type="subcellular location">
    <subcellularLocation>
        <location evidence="2 11">Cytoplasm</location>
    </subcellularLocation>
</comment>